<feature type="domain" description="BPL/LPL catalytic" evidence="2">
    <location>
        <begin position="7"/>
        <end position="188"/>
    </location>
</feature>
<dbReference type="GO" id="GO:0005737">
    <property type="term" value="C:cytoplasm"/>
    <property type="evidence" value="ECO:0007669"/>
    <property type="project" value="TreeGrafter"/>
</dbReference>
<dbReference type="Proteomes" id="UP000286050">
    <property type="component" value="Unassembled WGS sequence"/>
</dbReference>
<dbReference type="SUPFAM" id="SSF55681">
    <property type="entry name" value="Class II aaRS and biotin synthetases"/>
    <property type="match status" value="1"/>
</dbReference>
<dbReference type="InterPro" id="IPR004408">
    <property type="entry name" value="Biotin_CoA_COase_ligase"/>
</dbReference>
<accession>A0A414FUM3</accession>
<dbReference type="PANTHER" id="PTHR12835">
    <property type="entry name" value="BIOTIN PROTEIN LIGASE"/>
    <property type="match status" value="1"/>
</dbReference>
<evidence type="ECO:0000259" key="2">
    <source>
        <dbReference type="PROSITE" id="PS51733"/>
    </source>
</evidence>
<dbReference type="EMBL" id="QSJI01000008">
    <property type="protein sequence ID" value="RHD54589.1"/>
    <property type="molecule type" value="Genomic_DNA"/>
</dbReference>
<dbReference type="EC" id="6.3.4.15" evidence="3"/>
<dbReference type="RefSeq" id="WP_118272299.1">
    <property type="nucleotide sequence ID" value="NZ_QSJI01000008.1"/>
</dbReference>
<comment type="caution">
    <text evidence="3">The sequence shown here is derived from an EMBL/GenBank/DDBJ whole genome shotgun (WGS) entry which is preliminary data.</text>
</comment>
<organism evidence="3 4">
    <name type="scientific">Collinsella intestinalis</name>
    <dbReference type="NCBI Taxonomy" id="147207"/>
    <lineage>
        <taxon>Bacteria</taxon>
        <taxon>Bacillati</taxon>
        <taxon>Actinomycetota</taxon>
        <taxon>Coriobacteriia</taxon>
        <taxon>Coriobacteriales</taxon>
        <taxon>Coriobacteriaceae</taxon>
        <taxon>Collinsella</taxon>
    </lineage>
</organism>
<dbReference type="InterPro" id="IPR004143">
    <property type="entry name" value="BPL_LPL_catalytic"/>
</dbReference>
<dbReference type="AlphaFoldDB" id="A0A414FUM3"/>
<dbReference type="InterPro" id="IPR045864">
    <property type="entry name" value="aa-tRNA-synth_II/BPL/LPL"/>
</dbReference>
<evidence type="ECO:0000313" key="4">
    <source>
        <dbReference type="Proteomes" id="UP000286050"/>
    </source>
</evidence>
<dbReference type="Gene3D" id="3.30.930.10">
    <property type="entry name" value="Bira Bifunctional Protein, Domain 2"/>
    <property type="match status" value="1"/>
</dbReference>
<dbReference type="GO" id="GO:0004077">
    <property type="term" value="F:biotin--[biotin carboxyl-carrier protein] ligase activity"/>
    <property type="evidence" value="ECO:0007669"/>
    <property type="project" value="UniProtKB-EC"/>
</dbReference>
<dbReference type="PROSITE" id="PS51733">
    <property type="entry name" value="BPL_LPL_CATALYTIC"/>
    <property type="match status" value="1"/>
</dbReference>
<name>A0A414FUM3_9ACTN</name>
<dbReference type="Pfam" id="PF03099">
    <property type="entry name" value="BPL_LplA_LipB"/>
    <property type="match status" value="1"/>
</dbReference>
<dbReference type="NCBIfam" id="TIGR00121">
    <property type="entry name" value="birA_ligase"/>
    <property type="match status" value="1"/>
</dbReference>
<proteinExistence type="predicted"/>
<dbReference type="CDD" id="cd16442">
    <property type="entry name" value="BPL"/>
    <property type="match status" value="1"/>
</dbReference>
<dbReference type="PANTHER" id="PTHR12835:SF5">
    <property type="entry name" value="BIOTIN--PROTEIN LIGASE"/>
    <property type="match status" value="1"/>
</dbReference>
<protein>
    <submittedName>
        <fullName evidence="3">Biotin--[acetyl-CoA-carboxylase] ligase</fullName>
        <ecNumber evidence="3">6.3.4.15</ecNumber>
    </submittedName>
</protein>
<evidence type="ECO:0000256" key="1">
    <source>
        <dbReference type="ARBA" id="ARBA00022598"/>
    </source>
</evidence>
<evidence type="ECO:0000313" key="3">
    <source>
        <dbReference type="EMBL" id="RHD54589.1"/>
    </source>
</evidence>
<sequence length="297" mass="31258">MIESHVETLPPIEVIDQVGSTNAELKRLGRGDAPHGTALRANVQTAGRGQRSHTWVSPKGGLYLSVLIRPNVPGEALPALPVACALGALGALREMGCPRVRLKWPNDIVVEHRKVAGILTELVSGGDGVFAVFGIGVNMEPPAMPDDFDEADALLPAGLRDELSPTAQMPSLDELAERIRLGILNAVTWWTEAYGRVGGRAALPKLATRAVGVEVDRWAEDPVRGGAEGPLASLLAPYNASLAFVGEKVRMVAIDGGEVAQGTFLGVDGYGHALVAHVDGSVEMHDAADVSLRPDSL</sequence>
<keyword evidence="1 3" id="KW-0436">Ligase</keyword>
<reference evidence="3 4" key="1">
    <citation type="submission" date="2018-08" db="EMBL/GenBank/DDBJ databases">
        <title>A genome reference for cultivated species of the human gut microbiota.</title>
        <authorList>
            <person name="Zou Y."/>
            <person name="Xue W."/>
            <person name="Luo G."/>
        </authorList>
    </citation>
    <scope>NUCLEOTIDE SEQUENCE [LARGE SCALE GENOMIC DNA]</scope>
    <source>
        <strain evidence="3 4">AM30-5LB</strain>
    </source>
</reference>
<gene>
    <name evidence="3" type="ORF">DW787_07420</name>
</gene>